<name>A0AAI9UBE5_9PEZI</name>
<reference evidence="2 3" key="1">
    <citation type="submission" date="2016-10" db="EMBL/GenBank/DDBJ databases">
        <title>The genome sequence of Colletotrichum fioriniae PJ7.</title>
        <authorList>
            <person name="Baroncelli R."/>
        </authorList>
    </citation>
    <scope>NUCLEOTIDE SEQUENCE [LARGE SCALE GENOMIC DNA]</scope>
    <source>
        <strain evidence="2">Col 31</strain>
    </source>
</reference>
<accession>A0AAI9UBE5</accession>
<feature type="non-terminal residue" evidence="2">
    <location>
        <position position="1"/>
    </location>
</feature>
<gene>
    <name evidence="2" type="ORF">CMEL01_05523</name>
</gene>
<feature type="region of interest" description="Disordered" evidence="1">
    <location>
        <begin position="40"/>
        <end position="64"/>
    </location>
</feature>
<feature type="compositionally biased region" description="Basic residues" evidence="1">
    <location>
        <begin position="49"/>
        <end position="59"/>
    </location>
</feature>
<dbReference type="AlphaFoldDB" id="A0AAI9UBE5"/>
<organism evidence="2 3">
    <name type="scientific">Colletotrichum melonis</name>
    <dbReference type="NCBI Taxonomy" id="1209925"/>
    <lineage>
        <taxon>Eukaryota</taxon>
        <taxon>Fungi</taxon>
        <taxon>Dikarya</taxon>
        <taxon>Ascomycota</taxon>
        <taxon>Pezizomycotina</taxon>
        <taxon>Sordariomycetes</taxon>
        <taxon>Hypocreomycetidae</taxon>
        <taxon>Glomerellales</taxon>
        <taxon>Glomerellaceae</taxon>
        <taxon>Colletotrichum</taxon>
        <taxon>Colletotrichum acutatum species complex</taxon>
    </lineage>
</organism>
<comment type="caution">
    <text evidence="2">The sequence shown here is derived from an EMBL/GenBank/DDBJ whole genome shotgun (WGS) entry which is preliminary data.</text>
</comment>
<evidence type="ECO:0000256" key="1">
    <source>
        <dbReference type="SAM" id="MobiDB-lite"/>
    </source>
</evidence>
<protein>
    <submittedName>
        <fullName evidence="2">Uncharacterized protein</fullName>
    </submittedName>
</protein>
<keyword evidence="3" id="KW-1185">Reference proteome</keyword>
<evidence type="ECO:0000313" key="2">
    <source>
        <dbReference type="EMBL" id="KAK1453864.1"/>
    </source>
</evidence>
<proteinExistence type="predicted"/>
<dbReference type="Proteomes" id="UP001239795">
    <property type="component" value="Unassembled WGS sequence"/>
</dbReference>
<sequence length="111" mass="12229">GCEISDAPHPDRHQVPLHARAHSSLEVRCCSPTSQFWPREVRGGELPKSTRRGAPKHFHTQPAPGLMSALAPHSLSHFTVPPSEQEEQVRRDVHAANDICSLEVAVELCLT</sequence>
<dbReference type="EMBL" id="MLGG01000035">
    <property type="protein sequence ID" value="KAK1453864.1"/>
    <property type="molecule type" value="Genomic_DNA"/>
</dbReference>
<evidence type="ECO:0000313" key="3">
    <source>
        <dbReference type="Proteomes" id="UP001239795"/>
    </source>
</evidence>